<dbReference type="InterPro" id="IPR006597">
    <property type="entry name" value="Sel1-like"/>
</dbReference>
<evidence type="ECO:0000313" key="2">
    <source>
        <dbReference type="Proteomes" id="UP001165124"/>
    </source>
</evidence>
<dbReference type="PANTHER" id="PTHR11102">
    <property type="entry name" value="SEL-1-LIKE PROTEIN"/>
    <property type="match status" value="1"/>
</dbReference>
<gene>
    <name evidence="1" type="ORF">Arub01_36030</name>
</gene>
<dbReference type="SUPFAM" id="SSF81901">
    <property type="entry name" value="HCP-like"/>
    <property type="match status" value="1"/>
</dbReference>
<dbReference type="Gene3D" id="1.25.40.10">
    <property type="entry name" value="Tetratricopeptide repeat domain"/>
    <property type="match status" value="2"/>
</dbReference>
<dbReference type="AlphaFoldDB" id="A0A9W6UVR3"/>
<protein>
    <recommendedName>
        <fullName evidence="3">Sel1 repeat family protein</fullName>
    </recommendedName>
</protein>
<reference evidence="1" key="1">
    <citation type="submission" date="2023-02" db="EMBL/GenBank/DDBJ databases">
        <title>Actinomadura rubrobrunea NBRC 14622.</title>
        <authorList>
            <person name="Ichikawa N."/>
            <person name="Sato H."/>
            <person name="Tonouchi N."/>
        </authorList>
    </citation>
    <scope>NUCLEOTIDE SEQUENCE</scope>
    <source>
        <strain evidence="1">NBRC 14622</strain>
    </source>
</reference>
<dbReference type="RefSeq" id="WP_067910400.1">
    <property type="nucleotide sequence ID" value="NZ_BSRZ01000008.1"/>
</dbReference>
<name>A0A9W6UVR3_9ACTN</name>
<comment type="caution">
    <text evidence="1">The sequence shown here is derived from an EMBL/GenBank/DDBJ whole genome shotgun (WGS) entry which is preliminary data.</text>
</comment>
<keyword evidence="2" id="KW-1185">Reference proteome</keyword>
<dbReference type="PANTHER" id="PTHR11102:SF160">
    <property type="entry name" value="ERAD-ASSOCIATED E3 UBIQUITIN-PROTEIN LIGASE COMPONENT HRD3"/>
    <property type="match status" value="1"/>
</dbReference>
<dbReference type="InterPro" id="IPR050767">
    <property type="entry name" value="Sel1_AlgK"/>
</dbReference>
<dbReference type="EMBL" id="BSRZ01000008">
    <property type="protein sequence ID" value="GLW65359.1"/>
    <property type="molecule type" value="Genomic_DNA"/>
</dbReference>
<dbReference type="Proteomes" id="UP001165124">
    <property type="component" value="Unassembled WGS sequence"/>
</dbReference>
<organism evidence="1 2">
    <name type="scientific">Actinomadura rubrobrunea</name>
    <dbReference type="NCBI Taxonomy" id="115335"/>
    <lineage>
        <taxon>Bacteria</taxon>
        <taxon>Bacillati</taxon>
        <taxon>Actinomycetota</taxon>
        <taxon>Actinomycetes</taxon>
        <taxon>Streptosporangiales</taxon>
        <taxon>Thermomonosporaceae</taxon>
        <taxon>Actinomadura</taxon>
    </lineage>
</organism>
<dbReference type="SMART" id="SM00671">
    <property type="entry name" value="SEL1"/>
    <property type="match status" value="5"/>
</dbReference>
<sequence>MVSIVEAAVKALKNAQRGHREGRARLKELRGPLTELADEGDVRAQYALGAVALELDDAHTALRYWTLAAEQGDPAALRAIGHLYAAGRGVPRDVEKAAEHFRSAAAAGEHGAMYDLALLHLKEDGLAGRMSRDEAASLLETAAGHGLAEAAVELGNLLAEDGRDDEALRWYLRAAHAGHARAMFVAGCWYRDGHGTDPDPVQAVRWFLAMLGAGCGDGVHEAIQLADSMTDEEIRRAAELAGDPICGDALVSTVRGRAPLD</sequence>
<dbReference type="InterPro" id="IPR011990">
    <property type="entry name" value="TPR-like_helical_dom_sf"/>
</dbReference>
<proteinExistence type="predicted"/>
<accession>A0A9W6UVR3</accession>
<dbReference type="Pfam" id="PF08238">
    <property type="entry name" value="Sel1"/>
    <property type="match status" value="5"/>
</dbReference>
<evidence type="ECO:0000313" key="1">
    <source>
        <dbReference type="EMBL" id="GLW65359.1"/>
    </source>
</evidence>
<evidence type="ECO:0008006" key="3">
    <source>
        <dbReference type="Google" id="ProtNLM"/>
    </source>
</evidence>